<dbReference type="AlphaFoldDB" id="A0A382VS41"/>
<evidence type="ECO:0000256" key="1">
    <source>
        <dbReference type="ARBA" id="ARBA00010169"/>
    </source>
</evidence>
<dbReference type="InterPro" id="IPR011322">
    <property type="entry name" value="N-reg_PII-like_a/b"/>
</dbReference>
<evidence type="ECO:0000313" key="2">
    <source>
        <dbReference type="EMBL" id="SVD49190.1"/>
    </source>
</evidence>
<dbReference type="InterPro" id="IPR004323">
    <property type="entry name" value="Ion_tolerance_CutA"/>
</dbReference>
<dbReference type="InterPro" id="IPR015867">
    <property type="entry name" value="N-reg_PII/ATP_PRibTrfase_C"/>
</dbReference>
<proteinExistence type="inferred from homology"/>
<protein>
    <recommendedName>
        <fullName evidence="3">Divalent-cation tolerance protein CutA</fullName>
    </recommendedName>
</protein>
<dbReference type="Gene3D" id="3.30.70.120">
    <property type="match status" value="1"/>
</dbReference>
<sequence>MHRVDSQSPLRCAVSHIVWVVQTTLPGEWIEAVVGAWSTELVEKGLAACVQRDRITSVYSWDETIQSSEEWRLEIKTNADSKDLLIETILSNHPYSTPQIVAWEASSTPGDSDWVQG</sequence>
<organism evidence="2">
    <name type="scientific">marine metagenome</name>
    <dbReference type="NCBI Taxonomy" id="408172"/>
    <lineage>
        <taxon>unclassified sequences</taxon>
        <taxon>metagenomes</taxon>
        <taxon>ecological metagenomes</taxon>
    </lineage>
</organism>
<accession>A0A382VS41</accession>
<dbReference type="PANTHER" id="PTHR23419">
    <property type="entry name" value="DIVALENT CATION TOLERANCE CUTA-RELATED"/>
    <property type="match status" value="1"/>
</dbReference>
<name>A0A382VS41_9ZZZZ</name>
<dbReference type="GO" id="GO:0005507">
    <property type="term" value="F:copper ion binding"/>
    <property type="evidence" value="ECO:0007669"/>
    <property type="project" value="TreeGrafter"/>
</dbReference>
<comment type="similarity">
    <text evidence="1">Belongs to the CutA family.</text>
</comment>
<dbReference type="PANTHER" id="PTHR23419:SF8">
    <property type="entry name" value="FI09726P"/>
    <property type="match status" value="1"/>
</dbReference>
<gene>
    <name evidence="2" type="ORF">METZ01_LOCUS402044</name>
</gene>
<reference evidence="2" key="1">
    <citation type="submission" date="2018-05" db="EMBL/GenBank/DDBJ databases">
        <authorList>
            <person name="Lanie J.A."/>
            <person name="Ng W.-L."/>
            <person name="Kazmierczak K.M."/>
            <person name="Andrzejewski T.M."/>
            <person name="Davidsen T.M."/>
            <person name="Wayne K.J."/>
            <person name="Tettelin H."/>
            <person name="Glass J.I."/>
            <person name="Rusch D."/>
            <person name="Podicherti R."/>
            <person name="Tsui H.-C.T."/>
            <person name="Winkler M.E."/>
        </authorList>
    </citation>
    <scope>NUCLEOTIDE SEQUENCE</scope>
</reference>
<dbReference type="Pfam" id="PF03091">
    <property type="entry name" value="CutA1"/>
    <property type="match status" value="1"/>
</dbReference>
<dbReference type="GO" id="GO:0010038">
    <property type="term" value="P:response to metal ion"/>
    <property type="evidence" value="ECO:0007669"/>
    <property type="project" value="InterPro"/>
</dbReference>
<evidence type="ECO:0008006" key="3">
    <source>
        <dbReference type="Google" id="ProtNLM"/>
    </source>
</evidence>
<dbReference type="SUPFAM" id="SSF54913">
    <property type="entry name" value="GlnB-like"/>
    <property type="match status" value="1"/>
</dbReference>
<dbReference type="EMBL" id="UINC01154102">
    <property type="protein sequence ID" value="SVD49190.1"/>
    <property type="molecule type" value="Genomic_DNA"/>
</dbReference>